<evidence type="ECO:0000313" key="1">
    <source>
        <dbReference type="EMBL" id="RXZ60919.1"/>
    </source>
</evidence>
<dbReference type="RefSeq" id="WP_129223074.1">
    <property type="nucleotide sequence ID" value="NZ_SDOZ01000002.1"/>
</dbReference>
<organism evidence="1 2">
    <name type="scientific">Candidatus Borkfalkia ceftriaxoniphila</name>
    <dbReference type="NCBI Taxonomy" id="2508949"/>
    <lineage>
        <taxon>Bacteria</taxon>
        <taxon>Bacillati</taxon>
        <taxon>Bacillota</taxon>
        <taxon>Clostridia</taxon>
        <taxon>Christensenellales</taxon>
        <taxon>Christensenellaceae</taxon>
        <taxon>Candidatus Borkfalkia</taxon>
    </lineage>
</organism>
<dbReference type="PANTHER" id="PTHR34070">
    <property type="entry name" value="ARMADILLO-TYPE FOLD"/>
    <property type="match status" value="1"/>
</dbReference>
<evidence type="ECO:0000313" key="2">
    <source>
        <dbReference type="Proteomes" id="UP000291269"/>
    </source>
</evidence>
<dbReference type="EMBL" id="SDOZ01000002">
    <property type="protein sequence ID" value="RXZ60919.1"/>
    <property type="molecule type" value="Genomic_DNA"/>
</dbReference>
<keyword evidence="2" id="KW-1185">Reference proteome</keyword>
<accession>A0A4Q2KA97</accession>
<gene>
    <name evidence="1" type="ORF">ESZ91_00595</name>
</gene>
<dbReference type="PANTHER" id="PTHR34070:SF1">
    <property type="entry name" value="DNA ALKYLATION REPAIR PROTEIN"/>
    <property type="match status" value="1"/>
</dbReference>
<dbReference type="InterPro" id="IPR016024">
    <property type="entry name" value="ARM-type_fold"/>
</dbReference>
<protein>
    <submittedName>
        <fullName evidence="1">DNA alkylation repair protein</fullName>
    </submittedName>
</protein>
<dbReference type="AlphaFoldDB" id="A0A4Q2KA97"/>
<comment type="caution">
    <text evidence="1">The sequence shown here is derived from an EMBL/GenBank/DDBJ whole genome shotgun (WGS) entry which is preliminary data.</text>
</comment>
<proteinExistence type="predicted"/>
<dbReference type="CDD" id="cd06561">
    <property type="entry name" value="AlkD_like"/>
    <property type="match status" value="1"/>
</dbReference>
<dbReference type="SUPFAM" id="SSF48371">
    <property type="entry name" value="ARM repeat"/>
    <property type="match status" value="1"/>
</dbReference>
<name>A0A4Q2KA97_9FIRM</name>
<dbReference type="InterPro" id="IPR014825">
    <property type="entry name" value="DNA_alkylation"/>
</dbReference>
<sequence>MIAYEELLEKLRENADVSFREFNAKICVLSLDRTLGVRVPALRKISKEYAALGKDELDILCRFPDDLFEVTFVKCLAVAYAKLTFEELLEYLDIVVPRIDNWAICDCFTSTLKSLRKRREEFLFYIEKCVSDEREYVQRFAYVCLLDHYTIPEYFEKEFAFMERADCSKYYVHMAVAWLLAEILVKGYGEGVKFLRSSALPAKTLNKAIQKARESYRLTDEQKNYLKTLKK</sequence>
<dbReference type="Pfam" id="PF08713">
    <property type="entry name" value="DNA_alkylation"/>
    <property type="match status" value="1"/>
</dbReference>
<dbReference type="OrthoDB" id="9784740at2"/>
<dbReference type="Proteomes" id="UP000291269">
    <property type="component" value="Unassembled WGS sequence"/>
</dbReference>
<reference evidence="1 2" key="1">
    <citation type="journal article" date="2019" name="Gut">
        <title>Antibiotics-induced monodominance of a novel gut bacterial order.</title>
        <authorList>
            <person name="Hildebrand F."/>
            <person name="Moitinho-Silva L."/>
            <person name="Blasche S."/>
            <person name="Jahn M.T."/>
            <person name="Gossmann T.I."/>
            <person name="Heuerta-Cepas J."/>
            <person name="Hercog R."/>
            <person name="Luetge M."/>
            <person name="Bahram M."/>
            <person name="Pryszlak A."/>
            <person name="Alves R.J."/>
            <person name="Waszak S.M."/>
            <person name="Zhu A."/>
            <person name="Ye L."/>
            <person name="Costea P.I."/>
            <person name="Aalvink S."/>
            <person name="Belzer C."/>
            <person name="Forslund S.K."/>
            <person name="Sunagawa S."/>
            <person name="Hentschel U."/>
            <person name="Merten C."/>
            <person name="Patil K.R."/>
            <person name="Benes V."/>
            <person name="Bork P."/>
        </authorList>
    </citation>
    <scope>NUCLEOTIDE SEQUENCE [LARGE SCALE GENOMIC DNA]</scope>
    <source>
        <strain evidence="1 2">HDS1380</strain>
    </source>
</reference>
<dbReference type="Gene3D" id="1.25.10.90">
    <property type="match status" value="1"/>
</dbReference>